<evidence type="ECO:0000313" key="8">
    <source>
        <dbReference type="EMBL" id="CAG2142677.1"/>
    </source>
</evidence>
<dbReference type="RefSeq" id="WP_211953349.1">
    <property type="nucleotide sequence ID" value="NZ_CAJPVI010000011.1"/>
</dbReference>
<evidence type="ECO:0000256" key="6">
    <source>
        <dbReference type="SAM" id="MobiDB-lite"/>
    </source>
</evidence>
<dbReference type="InterPro" id="IPR023393">
    <property type="entry name" value="START-like_dom_sf"/>
</dbReference>
<feature type="compositionally biased region" description="Low complexity" evidence="6">
    <location>
        <begin position="201"/>
        <end position="225"/>
    </location>
</feature>
<reference evidence="8 9" key="1">
    <citation type="submission" date="2021-03" db="EMBL/GenBank/DDBJ databases">
        <authorList>
            <person name="Peeters C."/>
        </authorList>
    </citation>
    <scope>NUCLEOTIDE SEQUENCE [LARGE SCALE GENOMIC DNA]</scope>
    <source>
        <strain evidence="8 9">LMG 26411</strain>
    </source>
</reference>
<evidence type="ECO:0000256" key="5">
    <source>
        <dbReference type="ARBA" id="ARBA00023014"/>
    </source>
</evidence>
<dbReference type="Pfam" id="PF01799">
    <property type="entry name" value="Fer2_2"/>
    <property type="match status" value="1"/>
</dbReference>
<dbReference type="Gene3D" id="3.30.530.20">
    <property type="match status" value="1"/>
</dbReference>
<dbReference type="InterPro" id="IPR012675">
    <property type="entry name" value="Beta-grasp_dom_sf"/>
</dbReference>
<dbReference type="EMBL" id="CAJPVI010000011">
    <property type="protein sequence ID" value="CAG2142677.1"/>
    <property type="molecule type" value="Genomic_DNA"/>
</dbReference>
<keyword evidence="9" id="KW-1185">Reference proteome</keyword>
<proteinExistence type="predicted"/>
<dbReference type="PANTHER" id="PTHR44379:SF8">
    <property type="entry name" value="XANTHINE DEHYDROGENASE IRON-SULFUR-BINDING SUBUNIT XDHC-RELATED"/>
    <property type="match status" value="1"/>
</dbReference>
<dbReference type="SUPFAM" id="SSF54292">
    <property type="entry name" value="2Fe-2S ferredoxin-like"/>
    <property type="match status" value="1"/>
</dbReference>
<evidence type="ECO:0000256" key="2">
    <source>
        <dbReference type="ARBA" id="ARBA00022723"/>
    </source>
</evidence>
<evidence type="ECO:0000256" key="1">
    <source>
        <dbReference type="ARBA" id="ARBA00022714"/>
    </source>
</evidence>
<feature type="domain" description="2Fe-2S ferredoxin-type" evidence="7">
    <location>
        <begin position="2"/>
        <end position="79"/>
    </location>
</feature>
<dbReference type="Proteomes" id="UP000672657">
    <property type="component" value="Unassembled WGS sequence"/>
</dbReference>
<evidence type="ECO:0000259" key="7">
    <source>
        <dbReference type="PROSITE" id="PS51085"/>
    </source>
</evidence>
<dbReference type="InterPro" id="IPR002888">
    <property type="entry name" value="2Fe-2S-bd"/>
</dbReference>
<dbReference type="Pfam" id="PF00111">
    <property type="entry name" value="Fer2"/>
    <property type="match status" value="1"/>
</dbReference>
<dbReference type="InterPro" id="IPR001041">
    <property type="entry name" value="2Fe-2S_ferredoxin-type"/>
</dbReference>
<keyword evidence="1" id="KW-0001">2Fe-2S</keyword>
<evidence type="ECO:0000256" key="4">
    <source>
        <dbReference type="ARBA" id="ARBA00023004"/>
    </source>
</evidence>
<dbReference type="InterPro" id="IPR036010">
    <property type="entry name" value="2Fe-2S_ferredoxin-like_sf"/>
</dbReference>
<sequence length="423" mass="44167">MKTINLTVNGREISGAAVEPRTQLADFLRDSLDLTGTHLGCEHGVCGACTLLVDGMPARSCITLAVACDGAQVTTIEGMDDDPCMRALRAAFSREHALQCGYCTPGMLASARDVVLRMPDASEQDIRYAMSGNLCRCTGYVGIVKAIQSVIAERKAAGIAGDQNPRIELGPVGSGHARCGAACNGVSPAATRTPAAGTVKAGSAASSAPARPAPQAARPASADAGKPMTTLNQTFTVDFPRDEVWAFFGQLGEVTTCLPGASLLAPATETHVEPKLRIKVGPIVAEFEGAADVERDPANYTGTIFGSARDTRSSSATRGEIRYDLIEEKGGSATRVDVQVGFALTGTLAQFSRSSIVKDIAKRMTDAFAENLRARLSHARTGTPADGTPAPVAAVSELNAGALVFSVLRDRIAAVFRALFGRR</sequence>
<keyword evidence="4" id="KW-0408">Iron</keyword>
<evidence type="ECO:0000313" key="9">
    <source>
        <dbReference type="Proteomes" id="UP000672657"/>
    </source>
</evidence>
<dbReference type="Gene3D" id="1.10.150.120">
    <property type="entry name" value="[2Fe-2S]-binding domain"/>
    <property type="match status" value="1"/>
</dbReference>
<dbReference type="InterPro" id="IPR010419">
    <property type="entry name" value="CO_DH_gsu"/>
</dbReference>
<gene>
    <name evidence="8" type="ORF">LMG26411_02260</name>
</gene>
<feature type="region of interest" description="Disordered" evidence="6">
    <location>
        <begin position="197"/>
        <end position="228"/>
    </location>
</feature>
<dbReference type="CDD" id="cd07823">
    <property type="entry name" value="SRPBCC_5"/>
    <property type="match status" value="1"/>
</dbReference>
<keyword evidence="5" id="KW-0411">Iron-sulfur</keyword>
<dbReference type="InterPro" id="IPR051452">
    <property type="entry name" value="Diverse_Oxidoreductases"/>
</dbReference>
<keyword evidence="2" id="KW-0479">Metal-binding</keyword>
<name>A0ABN7Q146_9BURK</name>
<dbReference type="Gene3D" id="3.10.20.30">
    <property type="match status" value="1"/>
</dbReference>
<dbReference type="PANTHER" id="PTHR44379">
    <property type="entry name" value="OXIDOREDUCTASE WITH IRON-SULFUR SUBUNIT"/>
    <property type="match status" value="1"/>
</dbReference>
<evidence type="ECO:0000256" key="3">
    <source>
        <dbReference type="ARBA" id="ARBA00023002"/>
    </source>
</evidence>
<dbReference type="PROSITE" id="PS00197">
    <property type="entry name" value="2FE2S_FER_1"/>
    <property type="match status" value="1"/>
</dbReference>
<dbReference type="InterPro" id="IPR036884">
    <property type="entry name" value="2Fe-2S-bd_dom_sf"/>
</dbReference>
<organism evidence="8 9">
    <name type="scientific">Cupriavidus numazuensis</name>
    <dbReference type="NCBI Taxonomy" id="221992"/>
    <lineage>
        <taxon>Bacteria</taxon>
        <taxon>Pseudomonadati</taxon>
        <taxon>Pseudomonadota</taxon>
        <taxon>Betaproteobacteria</taxon>
        <taxon>Burkholderiales</taxon>
        <taxon>Burkholderiaceae</taxon>
        <taxon>Cupriavidus</taxon>
    </lineage>
</organism>
<dbReference type="InterPro" id="IPR006058">
    <property type="entry name" value="2Fe2S_fd_BS"/>
</dbReference>
<keyword evidence="3" id="KW-0560">Oxidoreductase</keyword>
<dbReference type="PROSITE" id="PS51085">
    <property type="entry name" value="2FE2S_FER_2"/>
    <property type="match status" value="1"/>
</dbReference>
<dbReference type="Pfam" id="PF06240">
    <property type="entry name" value="COXG"/>
    <property type="match status" value="1"/>
</dbReference>
<dbReference type="SUPFAM" id="SSF55961">
    <property type="entry name" value="Bet v1-like"/>
    <property type="match status" value="1"/>
</dbReference>
<dbReference type="SUPFAM" id="SSF47741">
    <property type="entry name" value="CO dehydrogenase ISP C-domain like"/>
    <property type="match status" value="1"/>
</dbReference>
<comment type="caution">
    <text evidence="8">The sequence shown here is derived from an EMBL/GenBank/DDBJ whole genome shotgun (WGS) entry which is preliminary data.</text>
</comment>
<protein>
    <recommendedName>
        <fullName evidence="7">2Fe-2S ferredoxin-type domain-containing protein</fullName>
    </recommendedName>
</protein>
<accession>A0ABN7Q146</accession>